<dbReference type="PANTHER" id="PTHR48475:SF1">
    <property type="entry name" value="RNASE H TYPE-1 DOMAIN-CONTAINING PROTEIN"/>
    <property type="match status" value="1"/>
</dbReference>
<organism evidence="1 2">
    <name type="scientific">Adiantum capillus-veneris</name>
    <name type="common">Maidenhair fern</name>
    <dbReference type="NCBI Taxonomy" id="13818"/>
    <lineage>
        <taxon>Eukaryota</taxon>
        <taxon>Viridiplantae</taxon>
        <taxon>Streptophyta</taxon>
        <taxon>Embryophyta</taxon>
        <taxon>Tracheophyta</taxon>
        <taxon>Polypodiopsida</taxon>
        <taxon>Polypodiidae</taxon>
        <taxon>Polypodiales</taxon>
        <taxon>Pteridineae</taxon>
        <taxon>Pteridaceae</taxon>
        <taxon>Vittarioideae</taxon>
        <taxon>Adiantum</taxon>
    </lineage>
</organism>
<dbReference type="OrthoDB" id="5596291at2759"/>
<protein>
    <submittedName>
        <fullName evidence="1">Uncharacterized protein</fullName>
    </submittedName>
</protein>
<proteinExistence type="predicted"/>
<keyword evidence="2" id="KW-1185">Reference proteome</keyword>
<dbReference type="AlphaFoldDB" id="A0A9D4V4F8"/>
<comment type="caution">
    <text evidence="1">The sequence shown here is derived from an EMBL/GenBank/DDBJ whole genome shotgun (WGS) entry which is preliminary data.</text>
</comment>
<reference evidence="1" key="1">
    <citation type="submission" date="2021-01" db="EMBL/GenBank/DDBJ databases">
        <title>Adiantum capillus-veneris genome.</title>
        <authorList>
            <person name="Fang Y."/>
            <person name="Liao Q."/>
        </authorList>
    </citation>
    <scope>NUCLEOTIDE SEQUENCE</scope>
    <source>
        <strain evidence="1">H3</strain>
        <tissue evidence="1">Leaf</tissue>
    </source>
</reference>
<accession>A0A9D4V4F8</accession>
<evidence type="ECO:0000313" key="2">
    <source>
        <dbReference type="Proteomes" id="UP000886520"/>
    </source>
</evidence>
<dbReference type="EMBL" id="JABFUD020000006">
    <property type="protein sequence ID" value="KAI5079191.1"/>
    <property type="molecule type" value="Genomic_DNA"/>
</dbReference>
<dbReference type="Proteomes" id="UP000886520">
    <property type="component" value="Chromosome 6"/>
</dbReference>
<dbReference type="PANTHER" id="PTHR48475">
    <property type="entry name" value="RIBONUCLEASE H"/>
    <property type="match status" value="1"/>
</dbReference>
<gene>
    <name evidence="1" type="ORF">GOP47_0006862</name>
</gene>
<dbReference type="InterPro" id="IPR036397">
    <property type="entry name" value="RNaseH_sf"/>
</dbReference>
<sequence length="147" mass="17027">MIEHQGNNWDVEFPSALLAYHTSVKKGTRFTPFHLVYGKEALLPVEVELSAVKMLEKLLGQANDAFKERLLQLQEVQLDRMSTLEHYGQMQDKALAKINEKVKSKGNKKHDLVLRYNSKLDKTFQKKFQIKWKGPFKAVECFPNGTY</sequence>
<name>A0A9D4V4F8_ADICA</name>
<dbReference type="Gene3D" id="3.30.420.10">
    <property type="entry name" value="Ribonuclease H-like superfamily/Ribonuclease H"/>
    <property type="match status" value="1"/>
</dbReference>
<dbReference type="GO" id="GO:0003676">
    <property type="term" value="F:nucleic acid binding"/>
    <property type="evidence" value="ECO:0007669"/>
    <property type="project" value="InterPro"/>
</dbReference>
<evidence type="ECO:0000313" key="1">
    <source>
        <dbReference type="EMBL" id="KAI5079191.1"/>
    </source>
</evidence>